<evidence type="ECO:0000313" key="3">
    <source>
        <dbReference type="Proteomes" id="UP000198847"/>
    </source>
</evidence>
<proteinExistence type="predicted"/>
<feature type="domain" description="CtsR N-terminal HTH" evidence="1">
    <location>
        <begin position="3"/>
        <end position="73"/>
    </location>
</feature>
<evidence type="ECO:0000313" key="2">
    <source>
        <dbReference type="EMBL" id="SEP44753.1"/>
    </source>
</evidence>
<dbReference type="Pfam" id="PF05848">
    <property type="entry name" value="CtsR"/>
    <property type="match status" value="1"/>
</dbReference>
<protein>
    <submittedName>
        <fullName evidence="2">Transcriptional regulator CtsR</fullName>
    </submittedName>
</protein>
<dbReference type="Gene3D" id="3.30.56.130">
    <property type="entry name" value="Transcriptional regulator CtsR, winged HTH domain"/>
    <property type="match status" value="1"/>
</dbReference>
<reference evidence="2 3" key="1">
    <citation type="submission" date="2016-10" db="EMBL/GenBank/DDBJ databases">
        <authorList>
            <person name="de Groot N.N."/>
        </authorList>
    </citation>
    <scope>NUCLEOTIDE SEQUENCE [LARGE SCALE GENOMIC DNA]</scope>
    <source>
        <strain evidence="2 3">DSM 13305</strain>
    </source>
</reference>
<dbReference type="RefSeq" id="WP_091751457.1">
    <property type="nucleotide sequence ID" value="NZ_FODY01000033.1"/>
</dbReference>
<keyword evidence="3" id="KW-1185">Reference proteome</keyword>
<dbReference type="EMBL" id="FODY01000033">
    <property type="protein sequence ID" value="SEP44753.1"/>
    <property type="molecule type" value="Genomic_DNA"/>
</dbReference>
<dbReference type="InterPro" id="IPR040465">
    <property type="entry name" value="CtsR_N"/>
</dbReference>
<dbReference type="OrthoDB" id="1680813at2"/>
<evidence type="ECO:0000259" key="1">
    <source>
        <dbReference type="Pfam" id="PF05848"/>
    </source>
</evidence>
<sequence length="147" mass="16701">MSNLADIIEQFILRRLSAENSDIVILKRNELADEIECAPSQISYVLSTRFTTEKGFIVESRRGLGGFIRIARLVAPATLYEKVAAEIDEDTPLDDILAIVEYWQSHNLLSAREAALITQYCAMLYDFVVPDRRVPLLRMIFITLGNH</sequence>
<dbReference type="InterPro" id="IPR041902">
    <property type="entry name" value="CtsR_N_sf"/>
</dbReference>
<gene>
    <name evidence="2" type="ORF">SAMN04490178_1338</name>
</gene>
<dbReference type="Proteomes" id="UP000198847">
    <property type="component" value="Unassembled WGS sequence"/>
</dbReference>
<name>A0A1H8XYC6_9FIRM</name>
<accession>A0A1H8XYC6</accession>
<dbReference type="AlphaFoldDB" id="A0A1H8XYC6"/>
<organism evidence="2 3">
    <name type="scientific">Propionispora vibrioides</name>
    <dbReference type="NCBI Taxonomy" id="112903"/>
    <lineage>
        <taxon>Bacteria</taxon>
        <taxon>Bacillati</taxon>
        <taxon>Bacillota</taxon>
        <taxon>Negativicutes</taxon>
        <taxon>Selenomonadales</taxon>
        <taxon>Sporomusaceae</taxon>
        <taxon>Propionispora</taxon>
    </lineage>
</organism>
<dbReference type="STRING" id="112903.SAMN04490178_1338"/>